<dbReference type="InterPro" id="IPR022296">
    <property type="entry name" value="Proteasome_asu_bac"/>
</dbReference>
<dbReference type="GO" id="GO:0000502">
    <property type="term" value="C:proteasome complex"/>
    <property type="evidence" value="ECO:0007669"/>
    <property type="project" value="UniProtKB-KW"/>
</dbReference>
<comment type="pathway">
    <text evidence="3">Protein degradation; proteasomal Pup-dependent pathway.</text>
</comment>
<comment type="caution">
    <text evidence="6">The sequence shown here is derived from an EMBL/GenBank/DDBJ whole genome shotgun (WGS) entry which is preliminary data.</text>
</comment>
<evidence type="ECO:0000256" key="3">
    <source>
        <dbReference type="HAMAP-Rule" id="MF_00289"/>
    </source>
</evidence>
<keyword evidence="6" id="KW-0378">Hydrolase</keyword>
<name>A0ABS0GZG8_9ACTN</name>
<feature type="region of interest" description="Disordered" evidence="5">
    <location>
        <begin position="229"/>
        <end position="296"/>
    </location>
</feature>
<evidence type="ECO:0000256" key="2">
    <source>
        <dbReference type="ARBA" id="ARBA00022942"/>
    </source>
</evidence>
<protein>
    <recommendedName>
        <fullName evidence="3">Proteasome subunit alpha</fullName>
    </recommendedName>
    <alternativeName>
        <fullName evidence="3">20S proteasome alpha subunit</fullName>
    </alternativeName>
    <alternativeName>
        <fullName evidence="3">Proteasome core protein PrcA</fullName>
    </alternativeName>
</protein>
<dbReference type="InterPro" id="IPR023332">
    <property type="entry name" value="Proteasome_alpha-type"/>
</dbReference>
<dbReference type="GO" id="GO:0016787">
    <property type="term" value="F:hydrolase activity"/>
    <property type="evidence" value="ECO:0007669"/>
    <property type="project" value="UniProtKB-KW"/>
</dbReference>
<dbReference type="Pfam" id="PF00227">
    <property type="entry name" value="Proteasome"/>
    <property type="match status" value="1"/>
</dbReference>
<keyword evidence="1 3" id="KW-0963">Cytoplasm</keyword>
<organism evidence="6 7">
    <name type="scientific">Plantactinospora alkalitolerans</name>
    <dbReference type="NCBI Taxonomy" id="2789879"/>
    <lineage>
        <taxon>Bacteria</taxon>
        <taxon>Bacillati</taxon>
        <taxon>Actinomycetota</taxon>
        <taxon>Actinomycetes</taxon>
        <taxon>Micromonosporales</taxon>
        <taxon>Micromonosporaceae</taxon>
        <taxon>Plantactinospora</taxon>
    </lineage>
</organism>
<evidence type="ECO:0000256" key="4">
    <source>
        <dbReference type="PROSITE-ProRule" id="PRU00808"/>
    </source>
</evidence>
<reference evidence="6 7" key="1">
    <citation type="submission" date="2020-11" db="EMBL/GenBank/DDBJ databases">
        <title>A novel isolate from a Black sea contaminated sediment with potential to produce alkanes: Plantactinospora alkalitolerans sp. nov.</title>
        <authorList>
            <person name="Carro L."/>
            <person name="Veyisoglu A."/>
            <person name="Guven K."/>
            <person name="Schumann P."/>
            <person name="Klenk H.-P."/>
            <person name="Sahin N."/>
        </authorList>
    </citation>
    <scope>NUCLEOTIDE SEQUENCE [LARGE SCALE GENOMIC DNA]</scope>
    <source>
        <strain evidence="6 7">S1510</strain>
    </source>
</reference>
<dbReference type="CDD" id="cd01906">
    <property type="entry name" value="proteasome_protease_HslV"/>
    <property type="match status" value="1"/>
</dbReference>
<evidence type="ECO:0000256" key="5">
    <source>
        <dbReference type="SAM" id="MobiDB-lite"/>
    </source>
</evidence>
<proteinExistence type="inferred from homology"/>
<comment type="similarity">
    <text evidence="3 4">Belongs to the peptidase T1A family.</text>
</comment>
<accession>A0ABS0GZG8</accession>
<dbReference type="RefSeq" id="WP_196203149.1">
    <property type="nucleotide sequence ID" value="NZ_JADPUN010000202.1"/>
</dbReference>
<dbReference type="SUPFAM" id="SSF56235">
    <property type="entry name" value="N-terminal nucleophile aminohydrolases (Ntn hydrolases)"/>
    <property type="match status" value="1"/>
</dbReference>
<dbReference type="Gene3D" id="3.60.20.10">
    <property type="entry name" value="Glutamine Phosphoribosylpyrophosphate, subunit 1, domain 1"/>
    <property type="match status" value="1"/>
</dbReference>
<dbReference type="Proteomes" id="UP000638560">
    <property type="component" value="Unassembled WGS sequence"/>
</dbReference>
<keyword evidence="7" id="KW-1185">Reference proteome</keyword>
<dbReference type="InterPro" id="IPR029055">
    <property type="entry name" value="Ntn_hydrolases_N"/>
</dbReference>
<evidence type="ECO:0000313" key="7">
    <source>
        <dbReference type="Proteomes" id="UP000638560"/>
    </source>
</evidence>
<comment type="activity regulation">
    <text evidence="3">The formation of the proteasomal ATPase ARC-20S proteasome complex, likely via the docking of the C-termini of ARC into the intersubunit pockets in the alpha-rings, may trigger opening of the gate for substrate entry. Interconversion between the open-gate and close-gate conformations leads to a dynamic regulation of the 20S proteasome proteolysis activity.</text>
</comment>
<gene>
    <name evidence="3 6" type="primary">prcA</name>
    <name evidence="6" type="ORF">I0C86_21990</name>
</gene>
<comment type="function">
    <text evidence="3">Component of the proteasome core, a large protease complex with broad specificity involved in protein degradation.</text>
</comment>
<keyword evidence="2 3" id="KW-0647">Proteasome</keyword>
<evidence type="ECO:0000313" key="6">
    <source>
        <dbReference type="EMBL" id="MBF9131615.1"/>
    </source>
</evidence>
<dbReference type="EMBL" id="JADPUN010000202">
    <property type="protein sequence ID" value="MBF9131615.1"/>
    <property type="molecule type" value="Genomic_DNA"/>
</dbReference>
<comment type="subcellular location">
    <subcellularLocation>
        <location evidence="3">Cytoplasm</location>
    </subcellularLocation>
</comment>
<evidence type="ECO:0000256" key="1">
    <source>
        <dbReference type="ARBA" id="ARBA00022490"/>
    </source>
</evidence>
<comment type="subunit">
    <text evidence="3">The 20S proteasome core is composed of 14 alpha and 14 beta subunits that assemble into four stacked heptameric rings, resulting in a barrel-shaped structure. The two inner rings, each composed of seven catalytic beta subunits, are sandwiched by two outer rings, each composed of seven alpha subunits. The catalytic chamber with the active sites is on the inside of the barrel. Has a gated structure, the ends of the cylinder being occluded by the N-termini of the alpha-subunits. Is capped by the proteasome-associated ATPase, ARC.</text>
</comment>
<dbReference type="InterPro" id="IPR001353">
    <property type="entry name" value="Proteasome_sua/b"/>
</dbReference>
<sequence length="296" mass="31179">MAMQFYASPEQIMRDRSELARKGIARGRSAVMLSYEGGVLFVAENLSSALHKVSEIYDRIAFAAVGRYNEFENLRRAGVRMADTTGLSFDRRDVTGRALANAYAQTLGAIFTEQSKPFEVEICVAEVGGTPEDDELYRITYDGSVNDEPGRMAMGGQAEAVTGALKADHQLDMSLEAAVRLAVRALGSVGGEGGAPRTIAASQLEVAILDRRRVGRTFRRITGAPLTALLNGSPAEATGTETPDPKLPATGPDKPTESAASADLEGPDKSTGSTTGGKDAGNGNDKPGQGKAKPAK</sequence>
<dbReference type="NCBIfam" id="TIGR03691">
    <property type="entry name" value="20S_bact_alpha"/>
    <property type="match status" value="1"/>
</dbReference>
<dbReference type="HAMAP" id="MF_00289_B">
    <property type="entry name" value="Proteasome_A_B"/>
    <property type="match status" value="1"/>
</dbReference>
<dbReference type="PROSITE" id="PS51475">
    <property type="entry name" value="PROTEASOME_ALPHA_2"/>
    <property type="match status" value="1"/>
</dbReference>